<reference evidence="2" key="1">
    <citation type="journal article" date="2010" name="ISME J.">
        <title>The complete genome sequence of the algal symbiont Dinoroseobacter shibae: a hitchhiker's guide to life in the sea.</title>
        <authorList>
            <person name="Wagner-Dobler I."/>
            <person name="Ballhausen B."/>
            <person name="Berger M."/>
            <person name="Brinkhoff T."/>
            <person name="Buchholz I."/>
            <person name="Bunk B."/>
            <person name="Cypionka H."/>
            <person name="Daniel R."/>
            <person name="Drepper T."/>
            <person name="Gerdts G."/>
            <person name="Hahnke S."/>
            <person name="Han C."/>
            <person name="Jahn D."/>
            <person name="Kalhoefer D."/>
            <person name="Kiss H."/>
            <person name="Klenk H.P."/>
            <person name="Kyrpides N."/>
            <person name="Liebl W."/>
            <person name="Liesegang H."/>
            <person name="Meincke L."/>
            <person name="Pati A."/>
            <person name="Petersen J."/>
            <person name="Piekarski T."/>
            <person name="Pommerenke C."/>
            <person name="Pradella S."/>
            <person name="Pukall R."/>
            <person name="Rabus R."/>
            <person name="Stackebrandt E."/>
            <person name="Thole S."/>
            <person name="Thompson L."/>
            <person name="Tielen P."/>
            <person name="Tomasch J."/>
            <person name="von Jan M."/>
            <person name="Wanphrut N."/>
            <person name="Wichels A."/>
            <person name="Zech H."/>
            <person name="Simon M."/>
        </authorList>
    </citation>
    <scope>NUCLEOTIDE SEQUENCE [LARGE SCALE GENOMIC DNA]</scope>
    <source>
        <strain evidence="2">DSM 16493 / NCIMB 14021 / DFL 12</strain>
    </source>
</reference>
<dbReference type="HOGENOM" id="CLU_2552842_0_0_5"/>
<dbReference type="RefSeq" id="WP_012176938.1">
    <property type="nucleotide sequence ID" value="NC_009952.1"/>
</dbReference>
<keyword evidence="2" id="KW-1185">Reference proteome</keyword>
<name>A8LLJ5_DINSH</name>
<gene>
    <name evidence="1" type="ordered locus">Dshi_0256</name>
</gene>
<evidence type="ECO:0000313" key="2">
    <source>
        <dbReference type="Proteomes" id="UP000006833"/>
    </source>
</evidence>
<dbReference type="KEGG" id="dsh:Dshi_0256"/>
<sequence length="82" mass="9210">MDTTLKVHIGLKPQAAQTLKALPSEARDAWVEKHIHAHPVTFETFETYGFLSCTLDRADMLSTVKAAPEVDWVEIDRKMSAI</sequence>
<evidence type="ECO:0000313" key="1">
    <source>
        <dbReference type="EMBL" id="ABV92005.1"/>
    </source>
</evidence>
<organism evidence="1 2">
    <name type="scientific">Dinoroseobacter shibae (strain DSM 16493 / NCIMB 14021 / DFL 12)</name>
    <dbReference type="NCBI Taxonomy" id="398580"/>
    <lineage>
        <taxon>Bacteria</taxon>
        <taxon>Pseudomonadati</taxon>
        <taxon>Pseudomonadota</taxon>
        <taxon>Alphaproteobacteria</taxon>
        <taxon>Rhodobacterales</taxon>
        <taxon>Roseobacteraceae</taxon>
        <taxon>Dinoroseobacter</taxon>
    </lineage>
</organism>
<dbReference type="EMBL" id="CP000830">
    <property type="protein sequence ID" value="ABV92005.1"/>
    <property type="molecule type" value="Genomic_DNA"/>
</dbReference>
<protein>
    <recommendedName>
        <fullName evidence="3">Inhibitor I9 domain-containing protein</fullName>
    </recommendedName>
</protein>
<proteinExistence type="predicted"/>
<dbReference type="OrthoDB" id="9770107at2"/>
<dbReference type="Proteomes" id="UP000006833">
    <property type="component" value="Chromosome"/>
</dbReference>
<accession>A8LLJ5</accession>
<dbReference type="AlphaFoldDB" id="A8LLJ5"/>
<evidence type="ECO:0008006" key="3">
    <source>
        <dbReference type="Google" id="ProtNLM"/>
    </source>
</evidence>